<evidence type="ECO:0000256" key="2">
    <source>
        <dbReference type="ARBA" id="ARBA00023002"/>
    </source>
</evidence>
<evidence type="ECO:0000259" key="4">
    <source>
        <dbReference type="SMART" id="SM00861"/>
    </source>
</evidence>
<dbReference type="EMBL" id="JFYZ01000003">
    <property type="protein sequence ID" value="EZP83316.1"/>
    <property type="molecule type" value="Genomic_DNA"/>
</dbReference>
<dbReference type="SMART" id="SM00861">
    <property type="entry name" value="Transket_pyr"/>
    <property type="match status" value="1"/>
</dbReference>
<evidence type="ECO:0000313" key="5">
    <source>
        <dbReference type="EMBL" id="EZP83316.1"/>
    </source>
</evidence>
<keyword evidence="3" id="KW-0786">Thiamine pyrophosphate</keyword>
<sequence length="339" mass="35858">MSTDTLEAPVVETVKMNGLQAINAALSEAMEADPKVLVLGEDIADNEGGGVCGVTRGLSTKFGTSRVRSTPISEQAIMGAAIGVAMAGYKPVAEIMLMNFTTVAMDMIVNHAAKLRFMSGGQSQVPLVIRTMTGGGNQTAGQHADFYEAWFAHTAGIKVVIPWTPGDMKGLYLSAIQDQDPVIIIESVKTLFVPMDTPVNQGPIPLGKANVVTPGTDLTIVSYGQMMFTVMQAVEELTAAGVSVEVVDLRTISPWDKETVLASAEKTGRLLVVHEAGRNFGPGAEIAATAQEVLFGKLKAPVGRLGAPYCAVPFAKKLEDAYLVQPPEIVAEVKRLMAI</sequence>
<evidence type="ECO:0000313" key="6">
    <source>
        <dbReference type="Proteomes" id="UP000024329"/>
    </source>
</evidence>
<dbReference type="PANTHER" id="PTHR43257:SF2">
    <property type="entry name" value="PYRUVATE DEHYDROGENASE E1 COMPONENT SUBUNIT BETA"/>
    <property type="match status" value="1"/>
</dbReference>
<dbReference type="FunFam" id="3.40.50.970:FF:000001">
    <property type="entry name" value="Pyruvate dehydrogenase E1 beta subunit"/>
    <property type="match status" value="1"/>
</dbReference>
<dbReference type="Gene3D" id="3.40.50.920">
    <property type="match status" value="1"/>
</dbReference>
<protein>
    <submittedName>
        <fullName evidence="5">Transketolase, central region</fullName>
    </submittedName>
</protein>
<dbReference type="InterPro" id="IPR009014">
    <property type="entry name" value="Transketo_C/PFOR_II"/>
</dbReference>
<dbReference type="FunFam" id="3.40.50.920:FF:000001">
    <property type="entry name" value="Pyruvate dehydrogenase E1 beta subunit"/>
    <property type="match status" value="1"/>
</dbReference>
<dbReference type="InterPro" id="IPR029061">
    <property type="entry name" value="THDP-binding"/>
</dbReference>
<gene>
    <name evidence="5" type="ORF">BV97_01426</name>
</gene>
<dbReference type="Pfam" id="PF02779">
    <property type="entry name" value="Transket_pyr"/>
    <property type="match status" value="1"/>
</dbReference>
<evidence type="ECO:0000256" key="3">
    <source>
        <dbReference type="ARBA" id="ARBA00023052"/>
    </source>
</evidence>
<dbReference type="AlphaFoldDB" id="A0A031K040"/>
<dbReference type="PATRIC" id="fig|158500.4.peg.1464"/>
<reference evidence="5 6" key="1">
    <citation type="submission" date="2014-03" db="EMBL/GenBank/DDBJ databases">
        <title>Whole genome sequence of Novosphingobium resinovorum KF1.</title>
        <authorList>
            <person name="Gan H.M."/>
            <person name="Gan H.Y."/>
            <person name="Chew T.H."/>
            <person name="Savka M.A."/>
        </authorList>
    </citation>
    <scope>NUCLEOTIDE SEQUENCE [LARGE SCALE GENOMIC DNA]</scope>
    <source>
        <strain evidence="5 6">KF1</strain>
    </source>
</reference>
<accession>A0A031K040</accession>
<dbReference type="InterPro" id="IPR033248">
    <property type="entry name" value="Transketolase_C"/>
</dbReference>
<dbReference type="Gene3D" id="3.40.50.970">
    <property type="match status" value="1"/>
</dbReference>
<comment type="caution">
    <text evidence="5">The sequence shown here is derived from an EMBL/GenBank/DDBJ whole genome shotgun (WGS) entry which is preliminary data.</text>
</comment>
<dbReference type="GO" id="GO:0016491">
    <property type="term" value="F:oxidoreductase activity"/>
    <property type="evidence" value="ECO:0007669"/>
    <property type="project" value="UniProtKB-KW"/>
</dbReference>
<evidence type="ECO:0000256" key="1">
    <source>
        <dbReference type="ARBA" id="ARBA00001964"/>
    </source>
</evidence>
<dbReference type="STRING" id="158500.BES08_04990"/>
<keyword evidence="2" id="KW-0560">Oxidoreductase</keyword>
<dbReference type="SUPFAM" id="SSF52922">
    <property type="entry name" value="TK C-terminal domain-like"/>
    <property type="match status" value="1"/>
</dbReference>
<dbReference type="PANTHER" id="PTHR43257">
    <property type="entry name" value="PYRUVATE DEHYDROGENASE E1 COMPONENT BETA SUBUNIT"/>
    <property type="match status" value="1"/>
</dbReference>
<comment type="cofactor">
    <cofactor evidence="1">
        <name>thiamine diphosphate</name>
        <dbReference type="ChEBI" id="CHEBI:58937"/>
    </cofactor>
</comment>
<proteinExistence type="predicted"/>
<dbReference type="Pfam" id="PF02780">
    <property type="entry name" value="Transketolase_C"/>
    <property type="match status" value="1"/>
</dbReference>
<feature type="domain" description="Transketolase-like pyrimidine-binding" evidence="4">
    <location>
        <begin position="16"/>
        <end position="193"/>
    </location>
</feature>
<dbReference type="RefSeq" id="WP_051586758.1">
    <property type="nucleotide sequence ID" value="NZ_JFYZ01000003.1"/>
</dbReference>
<dbReference type="SUPFAM" id="SSF52518">
    <property type="entry name" value="Thiamin diphosphate-binding fold (THDP-binding)"/>
    <property type="match status" value="1"/>
</dbReference>
<dbReference type="eggNOG" id="COG0022">
    <property type="taxonomic scope" value="Bacteria"/>
</dbReference>
<dbReference type="CDD" id="cd07036">
    <property type="entry name" value="TPP_PYR_E1-PDHc-beta_like"/>
    <property type="match status" value="1"/>
</dbReference>
<dbReference type="InterPro" id="IPR005475">
    <property type="entry name" value="Transketolase-like_Pyr-bd"/>
</dbReference>
<dbReference type="Proteomes" id="UP000024329">
    <property type="component" value="Unassembled WGS sequence"/>
</dbReference>
<name>A0A031K040_9SPHN</name>
<organism evidence="5 6">
    <name type="scientific">Novosphingobium resinovorum</name>
    <dbReference type="NCBI Taxonomy" id="158500"/>
    <lineage>
        <taxon>Bacteria</taxon>
        <taxon>Pseudomonadati</taxon>
        <taxon>Pseudomonadota</taxon>
        <taxon>Alphaproteobacteria</taxon>
        <taxon>Sphingomonadales</taxon>
        <taxon>Sphingomonadaceae</taxon>
        <taxon>Novosphingobium</taxon>
    </lineage>
</organism>